<feature type="transmembrane region" description="Helical" evidence="3">
    <location>
        <begin position="380"/>
        <end position="401"/>
    </location>
</feature>
<dbReference type="Pfam" id="PF12349">
    <property type="entry name" value="Sterol-sensing"/>
    <property type="match status" value="1"/>
</dbReference>
<dbReference type="SUPFAM" id="SSF82866">
    <property type="entry name" value="Multidrug efflux transporter AcrB transmembrane domain"/>
    <property type="match status" value="2"/>
</dbReference>
<dbReference type="OrthoDB" id="6510177at2759"/>
<feature type="transmembrane region" description="Helical" evidence="3">
    <location>
        <begin position="294"/>
        <end position="313"/>
    </location>
</feature>
<dbReference type="InParanoid" id="F2UPQ8"/>
<evidence type="ECO:0000313" key="5">
    <source>
        <dbReference type="EMBL" id="EGD79613.1"/>
    </source>
</evidence>
<dbReference type="InterPro" id="IPR000731">
    <property type="entry name" value="SSD"/>
</dbReference>
<feature type="transmembrane region" description="Helical" evidence="3">
    <location>
        <begin position="325"/>
        <end position="348"/>
    </location>
</feature>
<protein>
    <recommendedName>
        <fullName evidence="4">SSD domain-containing protein</fullName>
    </recommendedName>
</protein>
<comment type="similarity">
    <text evidence="1">Belongs to the patched family.</text>
</comment>
<evidence type="ECO:0000313" key="6">
    <source>
        <dbReference type="Proteomes" id="UP000007799"/>
    </source>
</evidence>
<dbReference type="OMA" id="EMYNICC"/>
<feature type="region of interest" description="Disordered" evidence="2">
    <location>
        <begin position="868"/>
        <end position="933"/>
    </location>
</feature>
<feature type="compositionally biased region" description="Polar residues" evidence="2">
    <location>
        <begin position="1"/>
        <end position="13"/>
    </location>
</feature>
<evidence type="ECO:0000256" key="3">
    <source>
        <dbReference type="SAM" id="Phobius"/>
    </source>
</evidence>
<keyword evidence="3" id="KW-0812">Transmembrane</keyword>
<dbReference type="GO" id="GO:0016020">
    <property type="term" value="C:membrane"/>
    <property type="evidence" value="ECO:0007669"/>
    <property type="project" value="TreeGrafter"/>
</dbReference>
<feature type="transmembrane region" description="Helical" evidence="3">
    <location>
        <begin position="795"/>
        <end position="817"/>
    </location>
</feature>
<proteinExistence type="inferred from homology"/>
<dbReference type="PANTHER" id="PTHR10796:SF92">
    <property type="entry name" value="PATCHED-RELATED, ISOFORM A"/>
    <property type="match status" value="1"/>
</dbReference>
<dbReference type="Gene3D" id="1.20.1640.10">
    <property type="entry name" value="Multidrug efflux transporter AcrB transmembrane domain"/>
    <property type="match status" value="2"/>
</dbReference>
<dbReference type="Proteomes" id="UP000007799">
    <property type="component" value="Unassembled WGS sequence"/>
</dbReference>
<feature type="transmembrane region" description="Helical" evidence="3">
    <location>
        <begin position="823"/>
        <end position="846"/>
    </location>
</feature>
<evidence type="ECO:0000256" key="2">
    <source>
        <dbReference type="SAM" id="MobiDB-lite"/>
    </source>
</evidence>
<dbReference type="FunCoup" id="F2UPQ8">
    <property type="interactions" value="1212"/>
</dbReference>
<gene>
    <name evidence="5" type="ORF">PTSG_10460</name>
</gene>
<feature type="domain" description="SSD" evidence="4">
    <location>
        <begin position="355"/>
        <end position="438"/>
    </location>
</feature>
<dbReference type="EMBL" id="GL832987">
    <property type="protein sequence ID" value="EGD79613.1"/>
    <property type="molecule type" value="Genomic_DNA"/>
</dbReference>
<feature type="region of interest" description="Disordered" evidence="2">
    <location>
        <begin position="1"/>
        <end position="25"/>
    </location>
</feature>
<keyword evidence="6" id="KW-1185">Reference proteome</keyword>
<keyword evidence="3" id="KW-1133">Transmembrane helix</keyword>
<feature type="transmembrane region" description="Helical" evidence="3">
    <location>
        <begin position="752"/>
        <end position="774"/>
    </location>
</feature>
<dbReference type="eggNOG" id="KOG1934">
    <property type="taxonomic scope" value="Eukaryota"/>
</dbReference>
<dbReference type="RefSeq" id="XP_004988841.1">
    <property type="nucleotide sequence ID" value="XM_004988784.1"/>
</dbReference>
<feature type="domain" description="SSD" evidence="4">
    <location>
        <begin position="726"/>
        <end position="845"/>
    </location>
</feature>
<reference evidence="5" key="1">
    <citation type="submission" date="2009-08" db="EMBL/GenBank/DDBJ databases">
        <title>Annotation of Salpingoeca rosetta.</title>
        <authorList>
            <consortium name="The Broad Institute Genome Sequencing Platform"/>
            <person name="Russ C."/>
            <person name="Cuomo C."/>
            <person name="Burger G."/>
            <person name="Gray M.W."/>
            <person name="Holland P.W.H."/>
            <person name="King N."/>
            <person name="Lang F.B.F."/>
            <person name="Roger A.J."/>
            <person name="Ruiz-Trillo I."/>
            <person name="Young S.K."/>
            <person name="Zeng Q."/>
            <person name="Gargeya S."/>
            <person name="Alvarado L."/>
            <person name="Berlin A."/>
            <person name="Chapman S.B."/>
            <person name="Chen Z."/>
            <person name="Freedman E."/>
            <person name="Gellesch M."/>
            <person name="Goldberg J."/>
            <person name="Griggs A."/>
            <person name="Gujja S."/>
            <person name="Heilman E."/>
            <person name="Heiman D."/>
            <person name="Howarth C."/>
            <person name="Mehta T."/>
            <person name="Neiman D."/>
            <person name="Pearson M."/>
            <person name="Roberts A."/>
            <person name="Saif S."/>
            <person name="Shea T."/>
            <person name="Shenoy N."/>
            <person name="Sisk P."/>
            <person name="Stolte C."/>
            <person name="Sykes S."/>
            <person name="White J."/>
            <person name="Yandava C."/>
            <person name="Haas B."/>
            <person name="Nusbaum C."/>
            <person name="Birren B."/>
        </authorList>
    </citation>
    <scope>NUCLEOTIDE SEQUENCE [LARGE SCALE GENOMIC DNA]</scope>
    <source>
        <strain evidence="5">ATCC 50818</strain>
    </source>
</reference>
<organism evidence="6">
    <name type="scientific">Salpingoeca rosetta (strain ATCC 50818 / BSB-021)</name>
    <dbReference type="NCBI Taxonomy" id="946362"/>
    <lineage>
        <taxon>Eukaryota</taxon>
        <taxon>Choanoflagellata</taxon>
        <taxon>Craspedida</taxon>
        <taxon>Salpingoecidae</taxon>
        <taxon>Salpingoeca</taxon>
    </lineage>
</organism>
<dbReference type="InterPro" id="IPR053958">
    <property type="entry name" value="HMGCR/SNAP/NPC1-like_SSD"/>
</dbReference>
<dbReference type="PANTHER" id="PTHR10796">
    <property type="entry name" value="PATCHED-RELATED"/>
    <property type="match status" value="1"/>
</dbReference>
<dbReference type="GeneID" id="16069381"/>
<dbReference type="InterPro" id="IPR051697">
    <property type="entry name" value="Patched_domain-protein"/>
</dbReference>
<name>F2UPQ8_SALR5</name>
<sequence>MMKPTPTKTTVVQWHQGAPSPASATGKIEKSISHFYYTLAHHIADHPWVFVIVPAIILLGFGVRIFADPVSPEQDPEDLYTPQDSVAFAQRIVVEESFGFAPVTNFFYLQAKDILSVDKSNSENQAALVSMLTLFNAMAAFTYEADTGETVTYFSRCNTTASGCLQYSVLNFFDYNETRITTDSDVMATINTGLQQAVALNQYFLFKDQIFGSPEPANASDPTIAKAQVLAHRFSFINKETRENGDLQFDTAREKWEIKASKEIRTTPVDVGQAYVLFSGDVNNEANSAVDVDVALLPFGYMLLIAYASFVLWRRHPVYSYASMAMVSLASIGLSIVGMWGFGLLIGLNLASVWDDTFVIMGAHRDVKRSLSAKERVARALARGGVSITITSITDIVAFGAGNLTRLPSISLFCTYTLLGILFDFLLQVTFVVAFLYWNTIREGQGRAGEFDPDAPSSLDVVIGEWLPKVLLHPVSKVVVLLIAAALAGTSLWAATKVTTRFDVNWFIPSNSHAKDAVHLQSTHFNGRGYVFGAYTGPTVNGYEAVVTQADLQSLSTQLLDSKYVIACNNWWTQLLLYVQLNHPANMTAQGLIQPSAFYPLLDEFLASPFGERFTPSVLFNETTSAISKTEITCEFADLNAMDATVDGMRDARNIVNAHPSLGDLTVDTDRGEAVFPFAYSFVFLFIDGEAVIQQETLRNVLIAGVTVAVVTLLLLANIPASFVVVLMLALVDVNVLGFMYYVNVDFNSVSAVNIVIAVGLAIDSSVHIAHAFLSAHGTRNERVAEALRRLGRSVTNGAVSTFLAIVLLANAQSYIFQVLFKLLSLILGFAFFHGIIVLPVVLSLIGPDPYPLKPHEMEGLEDEEIDGENGVNGTTNGSGKGNGVVGAQPKDSTPVVPMMAMSNGHHANQEDTQDSSKDDHAQIQPVAELVNM</sequence>
<accession>F2UPQ8</accession>
<evidence type="ECO:0000259" key="4">
    <source>
        <dbReference type="PROSITE" id="PS50156"/>
    </source>
</evidence>
<dbReference type="PROSITE" id="PS50156">
    <property type="entry name" value="SSD"/>
    <property type="match status" value="2"/>
</dbReference>
<feature type="transmembrane region" description="Helical" evidence="3">
    <location>
        <begin position="48"/>
        <end position="67"/>
    </location>
</feature>
<feature type="transmembrane region" description="Helical" evidence="3">
    <location>
        <begin position="413"/>
        <end position="438"/>
    </location>
</feature>
<dbReference type="KEGG" id="sre:PTSG_10460"/>
<dbReference type="AlphaFoldDB" id="F2UPQ8"/>
<feature type="transmembrane region" description="Helical" evidence="3">
    <location>
        <begin position="701"/>
        <end position="732"/>
    </location>
</feature>
<evidence type="ECO:0000256" key="1">
    <source>
        <dbReference type="ARBA" id="ARBA00005585"/>
    </source>
</evidence>
<keyword evidence="3" id="KW-0472">Membrane</keyword>